<keyword evidence="2 3" id="KW-0802">TPR repeat</keyword>
<keyword evidence="6" id="KW-1185">Reference proteome</keyword>
<dbReference type="InterPro" id="IPR011990">
    <property type="entry name" value="TPR-like_helical_dom_sf"/>
</dbReference>
<dbReference type="EMBL" id="JBHULC010000009">
    <property type="protein sequence ID" value="MFD2521187.1"/>
    <property type="molecule type" value="Genomic_DNA"/>
</dbReference>
<evidence type="ECO:0000256" key="3">
    <source>
        <dbReference type="PROSITE-ProRule" id="PRU00339"/>
    </source>
</evidence>
<gene>
    <name evidence="5" type="ORF">ACFSR2_09850</name>
</gene>
<dbReference type="Pfam" id="PF12895">
    <property type="entry name" value="ANAPC3"/>
    <property type="match status" value="1"/>
</dbReference>
<protein>
    <submittedName>
        <fullName evidence="5">CDC27 family protein</fullName>
    </submittedName>
</protein>
<evidence type="ECO:0000256" key="4">
    <source>
        <dbReference type="SAM" id="Coils"/>
    </source>
</evidence>
<evidence type="ECO:0000313" key="5">
    <source>
        <dbReference type="EMBL" id="MFD2521187.1"/>
    </source>
</evidence>
<dbReference type="Pfam" id="PF13432">
    <property type="entry name" value="TPR_16"/>
    <property type="match status" value="1"/>
</dbReference>
<dbReference type="InterPro" id="IPR051685">
    <property type="entry name" value="Ycf3/AcsC/BcsC/TPR_MFPF"/>
</dbReference>
<sequence>MQKQFNLYFLLIVAVMLAACGQGNRERSKIPPSPFQLESVMNKEAIDALTEAIRSNPSVAENYFKRASVFLKTGNAERALEDINRADQLKQNTGKYLFVKALILRKMKKYSEAFSFAQSAEILNIDTPELYTLLGDLSQQKNDLVSAEKYLAKSLQIAPYDGETYFYKGTLAARKGDTLSAISLINQSVEMKPSFREGYSKLTEILQNYRMYDSALVVNKSAIAQFPNSAADLYVERGLVYFKVGRLDSALVNYERAASIDNKRTDVLLYSAAIYYRWKSYEKALETYERVLEINEATPKVDYFIGLTQEQLGNMQKAEDALKEAVEKNPNDEQAILALNRVSGLVNANYGDYQPAPVPVRRPTPAAPKPVVVEEPKKLLDTSRLRINTIKPKAKVNVKTDSTRKIGF</sequence>
<dbReference type="RefSeq" id="WP_340237316.1">
    <property type="nucleotide sequence ID" value="NZ_JBBEWC010000007.1"/>
</dbReference>
<dbReference type="Pfam" id="PF13181">
    <property type="entry name" value="TPR_8"/>
    <property type="match status" value="1"/>
</dbReference>
<feature type="coiled-coil region" evidence="4">
    <location>
        <begin position="308"/>
        <end position="335"/>
    </location>
</feature>
<name>A0ABW5J838_9BACT</name>
<dbReference type="PANTHER" id="PTHR44943:SF8">
    <property type="entry name" value="TPR REPEAT-CONTAINING PROTEIN MJ0263"/>
    <property type="match status" value="1"/>
</dbReference>
<evidence type="ECO:0000256" key="2">
    <source>
        <dbReference type="ARBA" id="ARBA00022803"/>
    </source>
</evidence>
<accession>A0ABW5J838</accession>
<dbReference type="SUPFAM" id="SSF48452">
    <property type="entry name" value="TPR-like"/>
    <property type="match status" value="2"/>
</dbReference>
<reference evidence="6" key="1">
    <citation type="journal article" date="2019" name="Int. J. Syst. Evol. Microbiol.">
        <title>The Global Catalogue of Microorganisms (GCM) 10K type strain sequencing project: providing services to taxonomists for standard genome sequencing and annotation.</title>
        <authorList>
            <consortium name="The Broad Institute Genomics Platform"/>
            <consortium name="The Broad Institute Genome Sequencing Center for Infectious Disease"/>
            <person name="Wu L."/>
            <person name="Ma J."/>
        </authorList>
    </citation>
    <scope>NUCLEOTIDE SEQUENCE [LARGE SCALE GENOMIC DNA]</scope>
    <source>
        <strain evidence="6">KCTC 52344</strain>
    </source>
</reference>
<dbReference type="Gene3D" id="1.25.40.10">
    <property type="entry name" value="Tetratricopeptide repeat domain"/>
    <property type="match status" value="3"/>
</dbReference>
<feature type="repeat" description="TPR" evidence="3">
    <location>
        <begin position="60"/>
        <end position="93"/>
    </location>
</feature>
<dbReference type="SMART" id="SM00028">
    <property type="entry name" value="TPR"/>
    <property type="match status" value="8"/>
</dbReference>
<comment type="caution">
    <text evidence="5">The sequence shown here is derived from an EMBL/GenBank/DDBJ whole genome shotgun (WGS) entry which is preliminary data.</text>
</comment>
<feature type="repeat" description="TPR" evidence="3">
    <location>
        <begin position="299"/>
        <end position="332"/>
    </location>
</feature>
<evidence type="ECO:0000256" key="1">
    <source>
        <dbReference type="ARBA" id="ARBA00022737"/>
    </source>
</evidence>
<feature type="repeat" description="TPR" evidence="3">
    <location>
        <begin position="231"/>
        <end position="264"/>
    </location>
</feature>
<evidence type="ECO:0000313" key="6">
    <source>
        <dbReference type="Proteomes" id="UP001597510"/>
    </source>
</evidence>
<dbReference type="PROSITE" id="PS51257">
    <property type="entry name" value="PROKAR_LIPOPROTEIN"/>
    <property type="match status" value="1"/>
</dbReference>
<dbReference type="PROSITE" id="PS50005">
    <property type="entry name" value="TPR"/>
    <property type="match status" value="5"/>
</dbReference>
<dbReference type="PANTHER" id="PTHR44943">
    <property type="entry name" value="CELLULOSE SYNTHASE OPERON PROTEIN C"/>
    <property type="match status" value="1"/>
</dbReference>
<feature type="repeat" description="TPR" evidence="3">
    <location>
        <begin position="265"/>
        <end position="298"/>
    </location>
</feature>
<feature type="repeat" description="TPR" evidence="3">
    <location>
        <begin position="128"/>
        <end position="161"/>
    </location>
</feature>
<keyword evidence="4" id="KW-0175">Coiled coil</keyword>
<proteinExistence type="predicted"/>
<dbReference type="InterPro" id="IPR019734">
    <property type="entry name" value="TPR_rpt"/>
</dbReference>
<organism evidence="5 6">
    <name type="scientific">Emticicia soli</name>
    <dbReference type="NCBI Taxonomy" id="2027878"/>
    <lineage>
        <taxon>Bacteria</taxon>
        <taxon>Pseudomonadati</taxon>
        <taxon>Bacteroidota</taxon>
        <taxon>Cytophagia</taxon>
        <taxon>Cytophagales</taxon>
        <taxon>Leadbetterellaceae</taxon>
        <taxon>Emticicia</taxon>
    </lineage>
</organism>
<keyword evidence="1" id="KW-0677">Repeat</keyword>
<dbReference type="Proteomes" id="UP001597510">
    <property type="component" value="Unassembled WGS sequence"/>
</dbReference>